<dbReference type="Proteomes" id="UP001055439">
    <property type="component" value="Chromosome 8"/>
</dbReference>
<sequence>MVNTRQTSTLGRSIERLLLLFHLSLPPVLGFTRAALPLGLRTSSQEMLVTRTEYDRDVNTFSAEGRLFQVEYAMKKPSRLEKVMEIGGRIRCAE</sequence>
<keyword evidence="4" id="KW-1185">Reference proteome</keyword>
<feature type="domain" description="Proteasome alpha-type subunits" evidence="2">
    <location>
        <begin position="54"/>
        <end position="76"/>
    </location>
</feature>
<dbReference type="EMBL" id="CP097510">
    <property type="protein sequence ID" value="URE29069.1"/>
    <property type="molecule type" value="Genomic_DNA"/>
</dbReference>
<organism evidence="3 4">
    <name type="scientific">Musa troglodytarum</name>
    <name type="common">fe'i banana</name>
    <dbReference type="NCBI Taxonomy" id="320322"/>
    <lineage>
        <taxon>Eukaryota</taxon>
        <taxon>Viridiplantae</taxon>
        <taxon>Streptophyta</taxon>
        <taxon>Embryophyta</taxon>
        <taxon>Tracheophyta</taxon>
        <taxon>Spermatophyta</taxon>
        <taxon>Magnoliopsida</taxon>
        <taxon>Liliopsida</taxon>
        <taxon>Zingiberales</taxon>
        <taxon>Musaceae</taxon>
        <taxon>Musa</taxon>
    </lineage>
</organism>
<dbReference type="GO" id="GO:0006511">
    <property type="term" value="P:ubiquitin-dependent protein catabolic process"/>
    <property type="evidence" value="ECO:0007669"/>
    <property type="project" value="InterPro"/>
</dbReference>
<dbReference type="Pfam" id="PF10584">
    <property type="entry name" value="Proteasome_A_N"/>
    <property type="match status" value="1"/>
</dbReference>
<dbReference type="OrthoDB" id="431557at2759"/>
<evidence type="ECO:0000313" key="3">
    <source>
        <dbReference type="EMBL" id="URE29070.1"/>
    </source>
</evidence>
<dbReference type="Gene3D" id="3.60.20.10">
    <property type="entry name" value="Glutamine Phosphoribosylpyrophosphate, subunit 1, domain 1"/>
    <property type="match status" value="1"/>
</dbReference>
<dbReference type="EMBL" id="CP097510">
    <property type="protein sequence ID" value="URE29070.1"/>
    <property type="molecule type" value="Genomic_DNA"/>
</dbReference>
<dbReference type="InterPro" id="IPR029055">
    <property type="entry name" value="Ntn_hydrolases_N"/>
</dbReference>
<dbReference type="AlphaFoldDB" id="A0A9E7H918"/>
<dbReference type="SUPFAM" id="SSF56235">
    <property type="entry name" value="N-terminal nucleophile aminohydrolases (Ntn hydrolases)"/>
    <property type="match status" value="1"/>
</dbReference>
<dbReference type="SMART" id="SM00948">
    <property type="entry name" value="Proteasome_A_N"/>
    <property type="match status" value="1"/>
</dbReference>
<evidence type="ECO:0000256" key="1">
    <source>
        <dbReference type="SAM" id="SignalP"/>
    </source>
</evidence>
<accession>A0A9E7H918</accession>
<feature type="chain" id="PRO_5040045730" description="Proteasome alpha-type subunits domain-containing protein" evidence="1">
    <location>
        <begin position="31"/>
        <end position="94"/>
    </location>
</feature>
<gene>
    <name evidence="3" type="ORF">MUK42_16359</name>
</gene>
<keyword evidence="1" id="KW-0732">Signal</keyword>
<protein>
    <recommendedName>
        <fullName evidence="2">Proteasome alpha-type subunits domain-containing protein</fullName>
    </recommendedName>
</protein>
<proteinExistence type="predicted"/>
<dbReference type="GO" id="GO:0019773">
    <property type="term" value="C:proteasome core complex, alpha-subunit complex"/>
    <property type="evidence" value="ECO:0007669"/>
    <property type="project" value="InterPro"/>
</dbReference>
<evidence type="ECO:0000313" key="4">
    <source>
        <dbReference type="Proteomes" id="UP001055439"/>
    </source>
</evidence>
<dbReference type="InterPro" id="IPR000426">
    <property type="entry name" value="Proteasome_asu_N"/>
</dbReference>
<reference evidence="3" key="1">
    <citation type="submission" date="2022-05" db="EMBL/GenBank/DDBJ databases">
        <title>The Musa troglodytarum L. genome provides insights into the mechanism of non-climacteric behaviour and enrichment of carotenoids.</title>
        <authorList>
            <person name="Wang J."/>
        </authorList>
    </citation>
    <scope>NUCLEOTIDE SEQUENCE</scope>
    <source>
        <tissue evidence="3">Leaf</tissue>
    </source>
</reference>
<feature type="signal peptide" evidence="1">
    <location>
        <begin position="1"/>
        <end position="30"/>
    </location>
</feature>
<evidence type="ECO:0000259" key="2">
    <source>
        <dbReference type="SMART" id="SM00948"/>
    </source>
</evidence>
<name>A0A9E7H918_9LILI</name>